<comment type="caution">
    <text evidence="3">The sequence shown here is derived from an EMBL/GenBank/DDBJ whole genome shotgun (WGS) entry which is preliminary data.</text>
</comment>
<evidence type="ECO:0000313" key="4">
    <source>
        <dbReference type="Proteomes" id="UP001174909"/>
    </source>
</evidence>
<keyword evidence="4" id="KW-1185">Reference proteome</keyword>
<dbReference type="AlphaFoldDB" id="A0AA35SIY5"/>
<dbReference type="Proteomes" id="UP001174909">
    <property type="component" value="Unassembled WGS sequence"/>
</dbReference>
<evidence type="ECO:0000256" key="2">
    <source>
        <dbReference type="SAM" id="MobiDB-lite"/>
    </source>
</evidence>
<feature type="coiled-coil region" evidence="1">
    <location>
        <begin position="63"/>
        <end position="90"/>
    </location>
</feature>
<evidence type="ECO:0000256" key="1">
    <source>
        <dbReference type="SAM" id="Coils"/>
    </source>
</evidence>
<dbReference type="EMBL" id="CASHTH010002469">
    <property type="protein sequence ID" value="CAI8030304.1"/>
    <property type="molecule type" value="Genomic_DNA"/>
</dbReference>
<protein>
    <submittedName>
        <fullName evidence="3">Uncharacterized protein</fullName>
    </submittedName>
</protein>
<reference evidence="3" key="1">
    <citation type="submission" date="2023-03" db="EMBL/GenBank/DDBJ databases">
        <authorList>
            <person name="Steffen K."/>
            <person name="Cardenas P."/>
        </authorList>
    </citation>
    <scope>NUCLEOTIDE SEQUENCE</scope>
</reference>
<proteinExistence type="predicted"/>
<organism evidence="3 4">
    <name type="scientific">Geodia barretti</name>
    <name type="common">Barrett's horny sponge</name>
    <dbReference type="NCBI Taxonomy" id="519541"/>
    <lineage>
        <taxon>Eukaryota</taxon>
        <taxon>Metazoa</taxon>
        <taxon>Porifera</taxon>
        <taxon>Demospongiae</taxon>
        <taxon>Heteroscleromorpha</taxon>
        <taxon>Tetractinellida</taxon>
        <taxon>Astrophorina</taxon>
        <taxon>Geodiidae</taxon>
        <taxon>Geodia</taxon>
    </lineage>
</organism>
<keyword evidence="1" id="KW-0175">Coiled coil</keyword>
<sequence>MIEEESLNHQRFRPMREERSRHKVNAEICQVAKLQQSLTEATSVSAVLREKFAAMTTTLESREESEREERERLAKRADDLAHQNQLLHEEAGKLSARILTLQELWDEPETTTPSPPG</sequence>
<accession>A0AA35SIY5</accession>
<gene>
    <name evidence="3" type="ORF">GBAR_LOCUS17183</name>
</gene>
<evidence type="ECO:0000313" key="3">
    <source>
        <dbReference type="EMBL" id="CAI8030304.1"/>
    </source>
</evidence>
<feature type="region of interest" description="Disordered" evidence="2">
    <location>
        <begin position="1"/>
        <end position="22"/>
    </location>
</feature>
<name>A0AA35SIY5_GEOBA</name>